<protein>
    <submittedName>
        <fullName evidence="1">Uncharacterized protein</fullName>
    </submittedName>
</protein>
<dbReference type="EMBL" id="BARW01023664">
    <property type="protein sequence ID" value="GAI98324.1"/>
    <property type="molecule type" value="Genomic_DNA"/>
</dbReference>
<comment type="caution">
    <text evidence="1">The sequence shown here is derived from an EMBL/GenBank/DDBJ whole genome shotgun (WGS) entry which is preliminary data.</text>
</comment>
<evidence type="ECO:0000313" key="1">
    <source>
        <dbReference type="EMBL" id="GAI98324.1"/>
    </source>
</evidence>
<proteinExistence type="predicted"/>
<dbReference type="AlphaFoldDB" id="X1V109"/>
<feature type="non-terminal residue" evidence="1">
    <location>
        <position position="1"/>
    </location>
</feature>
<sequence length="108" mass="11178">LSQGGIMTSKAHALAREELIRVLTAYTGITTADGATPANNTLIDANLKDNPSISASAIPEKTILIMSGAAIMEDKGAASFVNATGTITLETGFSAQIKAGTIFRILNR</sequence>
<accession>X1V109</accession>
<reference evidence="1" key="1">
    <citation type="journal article" date="2014" name="Front. Microbiol.">
        <title>High frequency of phylogenetically diverse reductive dehalogenase-homologous genes in deep subseafloor sedimentary metagenomes.</title>
        <authorList>
            <person name="Kawai M."/>
            <person name="Futagami T."/>
            <person name="Toyoda A."/>
            <person name="Takaki Y."/>
            <person name="Nishi S."/>
            <person name="Hori S."/>
            <person name="Arai W."/>
            <person name="Tsubouchi T."/>
            <person name="Morono Y."/>
            <person name="Uchiyama I."/>
            <person name="Ito T."/>
            <person name="Fujiyama A."/>
            <person name="Inagaki F."/>
            <person name="Takami H."/>
        </authorList>
    </citation>
    <scope>NUCLEOTIDE SEQUENCE</scope>
    <source>
        <strain evidence="1">Expedition CK06-06</strain>
    </source>
</reference>
<organism evidence="1">
    <name type="scientific">marine sediment metagenome</name>
    <dbReference type="NCBI Taxonomy" id="412755"/>
    <lineage>
        <taxon>unclassified sequences</taxon>
        <taxon>metagenomes</taxon>
        <taxon>ecological metagenomes</taxon>
    </lineage>
</organism>
<gene>
    <name evidence="1" type="ORF">S12H4_39197</name>
</gene>
<name>X1V109_9ZZZZ</name>